<feature type="domain" description="ABC transmembrane type-1" evidence="11">
    <location>
        <begin position="16"/>
        <end position="298"/>
    </location>
</feature>
<dbReference type="InterPro" id="IPR011527">
    <property type="entry name" value="ABC1_TM_dom"/>
</dbReference>
<evidence type="ECO:0000256" key="6">
    <source>
        <dbReference type="ARBA" id="ARBA00022840"/>
    </source>
</evidence>
<keyword evidence="3" id="KW-1003">Cell membrane</keyword>
<dbReference type="GO" id="GO:0016887">
    <property type="term" value="F:ATP hydrolysis activity"/>
    <property type="evidence" value="ECO:0007669"/>
    <property type="project" value="InterPro"/>
</dbReference>
<dbReference type="SUPFAM" id="SSF90123">
    <property type="entry name" value="ABC transporter transmembrane region"/>
    <property type="match status" value="1"/>
</dbReference>
<dbReference type="GO" id="GO:0015421">
    <property type="term" value="F:ABC-type oligopeptide transporter activity"/>
    <property type="evidence" value="ECO:0007669"/>
    <property type="project" value="TreeGrafter"/>
</dbReference>
<evidence type="ECO:0000256" key="5">
    <source>
        <dbReference type="ARBA" id="ARBA00022741"/>
    </source>
</evidence>
<dbReference type="InterPro" id="IPR017871">
    <property type="entry name" value="ABC_transporter-like_CS"/>
</dbReference>
<evidence type="ECO:0000256" key="3">
    <source>
        <dbReference type="ARBA" id="ARBA00022475"/>
    </source>
</evidence>
<dbReference type="Pfam" id="PF00664">
    <property type="entry name" value="ABC_membrane"/>
    <property type="match status" value="1"/>
</dbReference>
<dbReference type="InterPro" id="IPR003593">
    <property type="entry name" value="AAA+_ATPase"/>
</dbReference>
<keyword evidence="8 9" id="KW-0472">Membrane</keyword>
<feature type="transmembrane region" description="Helical" evidence="9">
    <location>
        <begin position="157"/>
        <end position="174"/>
    </location>
</feature>
<dbReference type="GO" id="GO:0005886">
    <property type="term" value="C:plasma membrane"/>
    <property type="evidence" value="ECO:0007669"/>
    <property type="project" value="UniProtKB-SubCell"/>
</dbReference>
<name>A0A1H6JHH9_RUMFL</name>
<keyword evidence="4 9" id="KW-0812">Transmembrane</keyword>
<comment type="subcellular location">
    <subcellularLocation>
        <location evidence="1">Cell membrane</location>
        <topology evidence="1">Multi-pass membrane protein</topology>
    </subcellularLocation>
</comment>
<dbReference type="SMART" id="SM00382">
    <property type="entry name" value="AAA"/>
    <property type="match status" value="1"/>
</dbReference>
<feature type="transmembrane region" description="Helical" evidence="9">
    <location>
        <begin position="133"/>
        <end position="151"/>
    </location>
</feature>
<evidence type="ECO:0000256" key="9">
    <source>
        <dbReference type="SAM" id="Phobius"/>
    </source>
</evidence>
<protein>
    <submittedName>
        <fullName evidence="12">ATP-binding cassette, subfamily B</fullName>
    </submittedName>
</protein>
<dbReference type="Gene3D" id="3.40.50.300">
    <property type="entry name" value="P-loop containing nucleotide triphosphate hydrolases"/>
    <property type="match status" value="1"/>
</dbReference>
<gene>
    <name evidence="12" type="ORF">SAMN02910265_01766</name>
</gene>
<evidence type="ECO:0000259" key="11">
    <source>
        <dbReference type="PROSITE" id="PS50929"/>
    </source>
</evidence>
<proteinExistence type="predicted"/>
<sequence>MKDLLKYLKNYKKELVFGPFFKLLEAIFELIVPVVMAKIIDNGIVRNDSSYIFKMSGLIVLLGVCGLAFALTCQYLAARCAYGFGTELRAALYKHINSLSYSSIDKIGTSSLVNRLTNDTNTVQNGVNMFIRLAVRAPFLVIGAAVMAVTIDMKLSLVFFVVAPLISLVIFFIMRKTIPMYKKTQKCLDRASMLTRENLEGTRVIRAFSRQQEEIDEFKEAVDDISECSIAVGKISAILNPVAFMVMNLGIVAVIWFGGGRINVGKLTQGELTAFTNYMTQILLALVVLANLIVIFTKAFASANRISEVFALLPEEKGEITVLDDSSEKMIEFRNVSFAYETAGDYSLKNISFSVKRGQMLGIIGGTGCGKSTLANLIPCFYRATEGTVDIAGVDVNDIEPDELRKHIGTVAQKAMLFTGTIRENMKWRKADATDDEIIAALKTAQAWEFVQRTSDGLDTVISQGGKNLSGGQKQRISIARALVGSPDIVILDDSTSALDYKTDLAFRKALSSDLPNTTIVMISQRTTSLRDADKIIVMDDGEAVGIGTHDELVNSCEVYHEIYCSQMNEKEGEKNA</sequence>
<reference evidence="12 13" key="1">
    <citation type="submission" date="2016-10" db="EMBL/GenBank/DDBJ databases">
        <authorList>
            <person name="de Groot N.N."/>
        </authorList>
    </citation>
    <scope>NUCLEOTIDE SEQUENCE [LARGE SCALE GENOMIC DNA]</scope>
    <source>
        <strain evidence="12 13">YAD2003</strain>
    </source>
</reference>
<keyword evidence="7 9" id="KW-1133">Transmembrane helix</keyword>
<dbReference type="InterPro" id="IPR027417">
    <property type="entry name" value="P-loop_NTPase"/>
</dbReference>
<dbReference type="Gene3D" id="1.20.1560.10">
    <property type="entry name" value="ABC transporter type 1, transmembrane domain"/>
    <property type="match status" value="1"/>
</dbReference>
<dbReference type="CDD" id="cd18548">
    <property type="entry name" value="ABC_6TM_Tm287_like"/>
    <property type="match status" value="1"/>
</dbReference>
<organism evidence="12 13">
    <name type="scientific">Ruminococcus flavefaciens</name>
    <dbReference type="NCBI Taxonomy" id="1265"/>
    <lineage>
        <taxon>Bacteria</taxon>
        <taxon>Bacillati</taxon>
        <taxon>Bacillota</taxon>
        <taxon>Clostridia</taxon>
        <taxon>Eubacteriales</taxon>
        <taxon>Oscillospiraceae</taxon>
        <taxon>Ruminococcus</taxon>
    </lineage>
</organism>
<feature type="transmembrane region" description="Helical" evidence="9">
    <location>
        <begin position="278"/>
        <end position="297"/>
    </location>
</feature>
<dbReference type="PANTHER" id="PTHR43394">
    <property type="entry name" value="ATP-DEPENDENT PERMEASE MDL1, MITOCHONDRIAL"/>
    <property type="match status" value="1"/>
</dbReference>
<evidence type="ECO:0000256" key="4">
    <source>
        <dbReference type="ARBA" id="ARBA00022692"/>
    </source>
</evidence>
<keyword evidence="5" id="KW-0547">Nucleotide-binding</keyword>
<evidence type="ECO:0000256" key="7">
    <source>
        <dbReference type="ARBA" id="ARBA00022989"/>
    </source>
</evidence>
<feature type="transmembrane region" description="Helical" evidence="9">
    <location>
        <begin position="52"/>
        <end position="71"/>
    </location>
</feature>
<dbReference type="FunFam" id="3.40.50.300:FF:000221">
    <property type="entry name" value="Multidrug ABC transporter ATP-binding protein"/>
    <property type="match status" value="1"/>
</dbReference>
<evidence type="ECO:0000256" key="1">
    <source>
        <dbReference type="ARBA" id="ARBA00004651"/>
    </source>
</evidence>
<dbReference type="PANTHER" id="PTHR43394:SF1">
    <property type="entry name" value="ATP-BINDING CASSETTE SUB-FAMILY B MEMBER 10, MITOCHONDRIAL"/>
    <property type="match status" value="1"/>
</dbReference>
<dbReference type="AlphaFoldDB" id="A0A1H6JHH9"/>
<dbReference type="InterPro" id="IPR036640">
    <property type="entry name" value="ABC1_TM_sf"/>
</dbReference>
<dbReference type="Pfam" id="PF00005">
    <property type="entry name" value="ABC_tran"/>
    <property type="match status" value="1"/>
</dbReference>
<dbReference type="PROSITE" id="PS50929">
    <property type="entry name" value="ABC_TM1F"/>
    <property type="match status" value="1"/>
</dbReference>
<evidence type="ECO:0000313" key="12">
    <source>
        <dbReference type="EMBL" id="SEH61778.1"/>
    </source>
</evidence>
<evidence type="ECO:0000256" key="8">
    <source>
        <dbReference type="ARBA" id="ARBA00023136"/>
    </source>
</evidence>
<evidence type="ECO:0000259" key="10">
    <source>
        <dbReference type="PROSITE" id="PS50893"/>
    </source>
</evidence>
<feature type="transmembrane region" description="Helical" evidence="9">
    <location>
        <begin position="238"/>
        <end position="258"/>
    </location>
</feature>
<dbReference type="Proteomes" id="UP000183190">
    <property type="component" value="Unassembled WGS sequence"/>
</dbReference>
<dbReference type="InterPro" id="IPR039421">
    <property type="entry name" value="Type_1_exporter"/>
</dbReference>
<dbReference type="EMBL" id="FNWV01000005">
    <property type="protein sequence ID" value="SEH61778.1"/>
    <property type="molecule type" value="Genomic_DNA"/>
</dbReference>
<dbReference type="RefSeq" id="WP_074716527.1">
    <property type="nucleotide sequence ID" value="NZ_FNWV01000005.1"/>
</dbReference>
<dbReference type="OrthoDB" id="9762778at2"/>
<evidence type="ECO:0000256" key="2">
    <source>
        <dbReference type="ARBA" id="ARBA00022448"/>
    </source>
</evidence>
<dbReference type="PROSITE" id="PS00211">
    <property type="entry name" value="ABC_TRANSPORTER_1"/>
    <property type="match status" value="1"/>
</dbReference>
<dbReference type="InterPro" id="IPR003439">
    <property type="entry name" value="ABC_transporter-like_ATP-bd"/>
</dbReference>
<keyword evidence="6 12" id="KW-0067">ATP-binding</keyword>
<feature type="domain" description="ABC transporter" evidence="10">
    <location>
        <begin position="331"/>
        <end position="566"/>
    </location>
</feature>
<feature type="transmembrane region" description="Helical" evidence="9">
    <location>
        <begin position="20"/>
        <end position="40"/>
    </location>
</feature>
<accession>A0A1H6JHH9</accession>
<evidence type="ECO:0000313" key="13">
    <source>
        <dbReference type="Proteomes" id="UP000183190"/>
    </source>
</evidence>
<dbReference type="PROSITE" id="PS50893">
    <property type="entry name" value="ABC_TRANSPORTER_2"/>
    <property type="match status" value="1"/>
</dbReference>
<dbReference type="GO" id="GO:0005524">
    <property type="term" value="F:ATP binding"/>
    <property type="evidence" value="ECO:0007669"/>
    <property type="project" value="UniProtKB-KW"/>
</dbReference>
<dbReference type="SUPFAM" id="SSF52540">
    <property type="entry name" value="P-loop containing nucleoside triphosphate hydrolases"/>
    <property type="match status" value="1"/>
</dbReference>
<keyword evidence="2" id="KW-0813">Transport</keyword>